<feature type="domain" description="MMS19 N-terminal" evidence="6">
    <location>
        <begin position="72"/>
        <end position="334"/>
    </location>
</feature>
<keyword evidence="4" id="KW-0234">DNA repair</keyword>
<protein>
    <recommendedName>
        <fullName evidence="4">MMS19 nucleotide excision repair protein</fullName>
    </recommendedName>
</protein>
<dbReference type="AlphaFoldDB" id="A0AAV9HN63"/>
<reference evidence="7" key="1">
    <citation type="journal article" date="2023" name="Mol. Phylogenet. Evol.">
        <title>Genome-scale phylogeny and comparative genomics of the fungal order Sordariales.</title>
        <authorList>
            <person name="Hensen N."/>
            <person name="Bonometti L."/>
            <person name="Westerberg I."/>
            <person name="Brannstrom I.O."/>
            <person name="Guillou S."/>
            <person name="Cros-Aarteil S."/>
            <person name="Calhoun S."/>
            <person name="Haridas S."/>
            <person name="Kuo A."/>
            <person name="Mondo S."/>
            <person name="Pangilinan J."/>
            <person name="Riley R."/>
            <person name="LaButti K."/>
            <person name="Andreopoulos B."/>
            <person name="Lipzen A."/>
            <person name="Chen C."/>
            <person name="Yan M."/>
            <person name="Daum C."/>
            <person name="Ng V."/>
            <person name="Clum A."/>
            <person name="Steindorff A."/>
            <person name="Ohm R.A."/>
            <person name="Martin F."/>
            <person name="Silar P."/>
            <person name="Natvig D.O."/>
            <person name="Lalanne C."/>
            <person name="Gautier V."/>
            <person name="Ament-Velasquez S.L."/>
            <person name="Kruys A."/>
            <person name="Hutchinson M.I."/>
            <person name="Powell A.J."/>
            <person name="Barry K."/>
            <person name="Miller A.N."/>
            <person name="Grigoriev I.V."/>
            <person name="Debuchy R."/>
            <person name="Gladieux P."/>
            <person name="Hiltunen Thoren M."/>
            <person name="Johannesson H."/>
        </authorList>
    </citation>
    <scope>NUCLEOTIDE SEQUENCE</scope>
    <source>
        <strain evidence="7">PSN324</strain>
    </source>
</reference>
<evidence type="ECO:0000256" key="1">
    <source>
        <dbReference type="ARBA" id="ARBA00004123"/>
    </source>
</evidence>
<sequence length="1161" mass="129089">MAQFKQWALQYVLSEDESAQIEIAQKAAREIESTRASSTVVGNWAASVQQWMTLASPNDEDDEMEDGDEGNSGDVISRAKALGFLAATLEFLDRTILRPDQVLRLIGFFGAMFSYDHKAGITASAKALRKLYAMKSFKPEMGVKIIEDVCQIKEDFRLQTAATRLEIYELFLELVQDPAVSSELQHKHGSSCGFALDLLQLCKNERDPRNLMVWFKILTTLVKDYSTSEEVTEEIFKTFSAYFPISLRASSTPIGITAEDLKEAVRGCFSAHQRLASHAFPFLMQKLDQGDAVTVAVKVDILKTIKACIEQYDNPQVSIVPHIEKIWGSLKYEVRNGEVKETIDATLEVLRAIARKLDGTKTQKLDVSLLKGYIDIVFRDCRDDLANPTYTKQAGLLLMTVVTTNIRGYVLYNATFIDNIRQNLRQPKSPSHTCDLLLLVNSVLKTRIDLVENRKEGHPDDEEQLKTESHSHIRELFHDVYLPIWTGKASEAGSEEKGVLKQVVQGLALLANQKVLLPDGNVFLLYPAPLCSEICSLLTAALTKGLSLSSRDNQANDTALEDEVVVGLRSVVMSFTDGYDEIATRAKAEISKRDWASPSEYSLGALKDLLSRLIFIGCSKIPTCTDAEGRSKKTYSPLQHFIAAIDTLLGLFPLSSSPTAANTYLISSLHAALIWFRDACTTKYEKKSPLPHSTSDKNWLEEFRTLPEDWLTQLHRGDDAIEFLNKDDPEVYHQFLKLSLFAVRRLYRDATAPSQKAWAEQSLTQLAQTAALVVQNLDEKLQIACRLSQEAFRFFTESEEPTSLESPLNGLLTVGILQGLRPGAMTELYEPGGVAERFLCDTADTVYSSSRAADIRAAIGAILANKYKGGPSTSDPESLTMKRVLDFWGDWLKKTTASTDVSPEKFKNLNNVAMHIIGGAIARQDKNVVELIPILQQAAASPQVNGEAVAQSLGILVKANELLTPESHAVVRRFYKQWAYTHLVKPLYELARPTAENSLAATRYSLAILSVVSNCQFTIYQDDLEPLIRLLVTALKSRSKISEEAAQSHVISALEILVEIILNDSGALKGYVKEIVRGTTNVYQQSMPKKTLAQPVKPAILTQSRKLALQVLGAIPKTFEERYTLQYAPPTQRMLAMACGDPVRKVREAARSARANWAKVV</sequence>
<keyword evidence="3 4" id="KW-0539">Nucleus</keyword>
<dbReference type="EMBL" id="MU865004">
    <property type="protein sequence ID" value="KAK4460807.1"/>
    <property type="molecule type" value="Genomic_DNA"/>
</dbReference>
<dbReference type="GO" id="GO:0097361">
    <property type="term" value="C:cytosolic [4Fe-4S] assembly targeting complex"/>
    <property type="evidence" value="ECO:0007669"/>
    <property type="project" value="UniProtKB-UniRule"/>
</dbReference>
<dbReference type="InterPro" id="IPR024687">
    <property type="entry name" value="MMS19_C"/>
</dbReference>
<name>A0AAV9HN63_9PEZI</name>
<evidence type="ECO:0000313" key="7">
    <source>
        <dbReference type="EMBL" id="KAK4460807.1"/>
    </source>
</evidence>
<evidence type="ECO:0000256" key="2">
    <source>
        <dbReference type="ARBA" id="ARBA00022737"/>
    </source>
</evidence>
<keyword evidence="8" id="KW-1185">Reference proteome</keyword>
<reference evidence="7" key="2">
    <citation type="submission" date="2023-06" db="EMBL/GenBank/DDBJ databases">
        <authorList>
            <consortium name="Lawrence Berkeley National Laboratory"/>
            <person name="Mondo S.J."/>
            <person name="Hensen N."/>
            <person name="Bonometti L."/>
            <person name="Westerberg I."/>
            <person name="Brannstrom I.O."/>
            <person name="Guillou S."/>
            <person name="Cros-Aarteil S."/>
            <person name="Calhoun S."/>
            <person name="Haridas S."/>
            <person name="Kuo A."/>
            <person name="Pangilinan J."/>
            <person name="Riley R."/>
            <person name="Labutti K."/>
            <person name="Andreopoulos B."/>
            <person name="Lipzen A."/>
            <person name="Chen C."/>
            <person name="Yanf M."/>
            <person name="Daum C."/>
            <person name="Ng V."/>
            <person name="Clum A."/>
            <person name="Steindorff A."/>
            <person name="Ohm R."/>
            <person name="Martin F."/>
            <person name="Silar P."/>
            <person name="Natvig D."/>
            <person name="Lalanne C."/>
            <person name="Gautier V."/>
            <person name="Ament-Velasquez S.L."/>
            <person name="Kruys A."/>
            <person name="Hutchinson M.I."/>
            <person name="Powell A.J."/>
            <person name="Barry K."/>
            <person name="Miller A.N."/>
            <person name="Grigoriev I.V."/>
            <person name="Debuchy R."/>
            <person name="Gladieux P."/>
            <person name="Thoren M.H."/>
            <person name="Johannesson H."/>
        </authorList>
    </citation>
    <scope>NUCLEOTIDE SEQUENCE</scope>
    <source>
        <strain evidence="7">PSN324</strain>
    </source>
</reference>
<dbReference type="InterPro" id="IPR016024">
    <property type="entry name" value="ARM-type_fold"/>
</dbReference>
<organism evidence="7 8">
    <name type="scientific">Cladorrhinum samala</name>
    <dbReference type="NCBI Taxonomy" id="585594"/>
    <lineage>
        <taxon>Eukaryota</taxon>
        <taxon>Fungi</taxon>
        <taxon>Dikarya</taxon>
        <taxon>Ascomycota</taxon>
        <taxon>Pezizomycotina</taxon>
        <taxon>Sordariomycetes</taxon>
        <taxon>Sordariomycetidae</taxon>
        <taxon>Sordariales</taxon>
        <taxon>Podosporaceae</taxon>
        <taxon>Cladorrhinum</taxon>
    </lineage>
</organism>
<evidence type="ECO:0000259" key="6">
    <source>
        <dbReference type="Pfam" id="PF14500"/>
    </source>
</evidence>
<dbReference type="Pfam" id="PF12460">
    <property type="entry name" value="MMS19_C"/>
    <property type="match status" value="1"/>
</dbReference>
<comment type="similarity">
    <text evidence="4">Belongs to the MET18/MMS19 family.</text>
</comment>
<dbReference type="PANTHER" id="PTHR12891:SF0">
    <property type="entry name" value="MMS19 NUCLEOTIDE EXCISION REPAIR PROTEIN HOMOLOG"/>
    <property type="match status" value="1"/>
</dbReference>
<evidence type="ECO:0000256" key="3">
    <source>
        <dbReference type="ARBA" id="ARBA00023242"/>
    </source>
</evidence>
<dbReference type="GO" id="GO:0005634">
    <property type="term" value="C:nucleus"/>
    <property type="evidence" value="ECO:0007669"/>
    <property type="project" value="UniProtKB-SubCell"/>
</dbReference>
<dbReference type="PANTHER" id="PTHR12891">
    <property type="entry name" value="DNA REPAIR/TRANSCRIPTION PROTEIN MET18/MMS19"/>
    <property type="match status" value="1"/>
</dbReference>
<dbReference type="GO" id="GO:0051604">
    <property type="term" value="P:protein maturation"/>
    <property type="evidence" value="ECO:0007669"/>
    <property type="project" value="UniProtKB-UniRule"/>
</dbReference>
<evidence type="ECO:0000256" key="4">
    <source>
        <dbReference type="RuleBase" id="RU367072"/>
    </source>
</evidence>
<dbReference type="Pfam" id="PF14500">
    <property type="entry name" value="MMS19_N"/>
    <property type="match status" value="1"/>
</dbReference>
<dbReference type="SUPFAM" id="SSF48371">
    <property type="entry name" value="ARM repeat"/>
    <property type="match status" value="1"/>
</dbReference>
<dbReference type="InterPro" id="IPR029240">
    <property type="entry name" value="MMS19_N"/>
</dbReference>
<keyword evidence="4" id="KW-0227">DNA damage</keyword>
<feature type="domain" description="MMS19 C-terminal" evidence="5">
    <location>
        <begin position="758"/>
        <end position="1116"/>
    </location>
</feature>
<dbReference type="GO" id="GO:0006281">
    <property type="term" value="P:DNA repair"/>
    <property type="evidence" value="ECO:0007669"/>
    <property type="project" value="UniProtKB-UniRule"/>
</dbReference>
<gene>
    <name evidence="7" type="ORF">QBC42DRAFT_101092</name>
</gene>
<evidence type="ECO:0000259" key="5">
    <source>
        <dbReference type="Pfam" id="PF12460"/>
    </source>
</evidence>
<dbReference type="GO" id="GO:0016226">
    <property type="term" value="P:iron-sulfur cluster assembly"/>
    <property type="evidence" value="ECO:0007669"/>
    <property type="project" value="UniProtKB-UniRule"/>
</dbReference>
<comment type="caution">
    <text evidence="7">The sequence shown here is derived from an EMBL/GenBank/DDBJ whole genome shotgun (WGS) entry which is preliminary data.</text>
</comment>
<accession>A0AAV9HN63</accession>
<dbReference type="InterPro" id="IPR039920">
    <property type="entry name" value="MMS19"/>
</dbReference>
<comment type="function">
    <text evidence="4">Key component of the cytosolic iron-sulfur protein assembly (CIA) complex, a multiprotein complex that mediates the incorporation of iron-sulfur cluster into apoproteins specifically involved in DNA metabolism and genomic integrity. In the CIA complex, MMS19 acts as an adapter between early-acting CIA components and a subset of cellular target iron-sulfur proteins.</text>
</comment>
<keyword evidence="2" id="KW-0677">Repeat</keyword>
<dbReference type="Proteomes" id="UP001321749">
    <property type="component" value="Unassembled WGS sequence"/>
</dbReference>
<evidence type="ECO:0000313" key="8">
    <source>
        <dbReference type="Proteomes" id="UP001321749"/>
    </source>
</evidence>
<proteinExistence type="inferred from homology"/>
<comment type="subcellular location">
    <subcellularLocation>
        <location evidence="1 4">Nucleus</location>
    </subcellularLocation>
</comment>